<feature type="chain" id="PRO_5045515756" evidence="2">
    <location>
        <begin position="21"/>
        <end position="239"/>
    </location>
</feature>
<evidence type="ECO:0000256" key="2">
    <source>
        <dbReference type="SAM" id="SignalP"/>
    </source>
</evidence>
<dbReference type="Proteomes" id="UP001446871">
    <property type="component" value="Unassembled WGS sequence"/>
</dbReference>
<evidence type="ECO:0000313" key="3">
    <source>
        <dbReference type="EMBL" id="KAK8076850.1"/>
    </source>
</evidence>
<evidence type="ECO:0000313" key="4">
    <source>
        <dbReference type="Proteomes" id="UP001446871"/>
    </source>
</evidence>
<keyword evidence="1" id="KW-0812">Transmembrane</keyword>
<feature type="signal peptide" evidence="2">
    <location>
        <begin position="1"/>
        <end position="20"/>
    </location>
</feature>
<keyword evidence="2" id="KW-0732">Signal</keyword>
<evidence type="ECO:0000256" key="1">
    <source>
        <dbReference type="SAM" id="Phobius"/>
    </source>
</evidence>
<keyword evidence="4" id="KW-1185">Reference proteome</keyword>
<keyword evidence="1" id="KW-0472">Membrane</keyword>
<organism evidence="3 4">
    <name type="scientific">Apiospora saccharicola</name>
    <dbReference type="NCBI Taxonomy" id="335842"/>
    <lineage>
        <taxon>Eukaryota</taxon>
        <taxon>Fungi</taxon>
        <taxon>Dikarya</taxon>
        <taxon>Ascomycota</taxon>
        <taxon>Pezizomycotina</taxon>
        <taxon>Sordariomycetes</taxon>
        <taxon>Xylariomycetidae</taxon>
        <taxon>Amphisphaeriales</taxon>
        <taxon>Apiosporaceae</taxon>
        <taxon>Apiospora</taxon>
    </lineage>
</organism>
<comment type="caution">
    <text evidence="3">The sequence shown here is derived from an EMBL/GenBank/DDBJ whole genome shotgun (WGS) entry which is preliminary data.</text>
</comment>
<name>A0ABR1W303_9PEZI</name>
<protein>
    <submittedName>
        <fullName evidence="3">Uncharacterized protein</fullName>
    </submittedName>
</protein>
<sequence length="239" mass="24501">MQYSLVQVTTLLAAAGMASARSIVEKRGASTTLHGCMADVLDATNTLDHVVSGYSGGEAEEVDCAVSTAVTVLRHATDVASNMSAPMSDKDAEDWKASTVKLCAVGDSLVKTFDGKIDAFNDARICNTVTTHVTDLDNQVTALIKAVGSKLPPGSDAAFPAKTKTYFRQIKDDMGERCNACGVLNDAPYSGVPLGPGNGTTRGAGVYPGPPINSSGASSAFGVSCGGAMVVMALVAFLV</sequence>
<accession>A0ABR1W303</accession>
<keyword evidence="1" id="KW-1133">Transmembrane helix</keyword>
<proteinExistence type="predicted"/>
<feature type="transmembrane region" description="Helical" evidence="1">
    <location>
        <begin position="220"/>
        <end position="238"/>
    </location>
</feature>
<gene>
    <name evidence="3" type="ORF">PG996_003020</name>
</gene>
<dbReference type="InterPro" id="IPR021054">
    <property type="entry name" value="Cell_wall_mannoprotein_1"/>
</dbReference>
<reference evidence="3 4" key="1">
    <citation type="submission" date="2023-01" db="EMBL/GenBank/DDBJ databases">
        <title>Analysis of 21 Apiospora genomes using comparative genomics revels a genus with tremendous synthesis potential of carbohydrate active enzymes and secondary metabolites.</title>
        <authorList>
            <person name="Sorensen T."/>
        </authorList>
    </citation>
    <scope>NUCLEOTIDE SEQUENCE [LARGE SCALE GENOMIC DNA]</scope>
    <source>
        <strain evidence="3 4">CBS 83171</strain>
    </source>
</reference>
<dbReference type="EMBL" id="JAQQWM010000002">
    <property type="protein sequence ID" value="KAK8076850.1"/>
    <property type="molecule type" value="Genomic_DNA"/>
</dbReference>
<dbReference type="Pfam" id="PF12296">
    <property type="entry name" value="HsbA"/>
    <property type="match status" value="1"/>
</dbReference>